<evidence type="ECO:0000313" key="10">
    <source>
        <dbReference type="Proteomes" id="UP001157039"/>
    </source>
</evidence>
<dbReference type="Gene3D" id="1.20.1440.20">
    <property type="entry name" value="LemA-like domain"/>
    <property type="match status" value="1"/>
</dbReference>
<sequence>MDKRNRNLLLLIIGVVIAIIVVPTALTYNRLISAENDVDANWSQVENVMQRRADLVPNLVDSVQGSMNQEQEIFGNIAEARQAYNEANTPEETVEANDELSGELSTMVNVIREDYPELESNDNVQTLMSQLEGTENRISTERRRYIQSVNEYNQLLVRFPNNLVANLFNFERKDNFEAEEGAQEVPEVDFDIDTSE</sequence>
<keyword evidence="4 6" id="KW-1133">Transmembrane helix</keyword>
<dbReference type="EMBL" id="BSUW01000001">
    <property type="protein sequence ID" value="GMA71780.1"/>
    <property type="molecule type" value="Genomic_DNA"/>
</dbReference>
<evidence type="ECO:0000256" key="5">
    <source>
        <dbReference type="ARBA" id="ARBA00023136"/>
    </source>
</evidence>
<dbReference type="InterPro" id="IPR023353">
    <property type="entry name" value="LemA-like_dom_sf"/>
</dbReference>
<evidence type="ECO:0000256" key="4">
    <source>
        <dbReference type="ARBA" id="ARBA00022989"/>
    </source>
</evidence>
<organism evidence="8 10">
    <name type="scientific">Tetragenococcus osmophilus</name>
    <dbReference type="NCBI Taxonomy" id="526944"/>
    <lineage>
        <taxon>Bacteria</taxon>
        <taxon>Bacillati</taxon>
        <taxon>Bacillota</taxon>
        <taxon>Bacilli</taxon>
        <taxon>Lactobacillales</taxon>
        <taxon>Enterococcaceae</taxon>
        <taxon>Tetragenococcus</taxon>
    </lineage>
</organism>
<proteinExistence type="inferred from homology"/>
<dbReference type="KEGG" id="too:C7K38_08990"/>
<protein>
    <submittedName>
        <fullName evidence="8">LemA family protein</fullName>
    </submittedName>
</protein>
<reference evidence="7 9" key="1">
    <citation type="journal article" date="2012" name="Int. J. Syst. Evol. Microbiol.">
        <title>Characterization of Tetragenococcus strains from sugar thick juice reveals a novel species, Tetragenococcus osmophilus sp. nov., and divides Tetragenococcus halophilus into two subspecies, T. halophilus subsp. halophilus subsp. nov. and T. halophilus subsp. flandriensis subsp. nov.</title>
        <authorList>
            <person name="Juste A."/>
            <person name="Van Trappen S."/>
            <person name="Verreth C."/>
            <person name="Cleenwerck I."/>
            <person name="De Vos P."/>
            <person name="Lievens B."/>
            <person name="Willems K.A."/>
        </authorList>
    </citation>
    <scope>NUCLEOTIDE SEQUENCE [LARGE SCALE GENOMIC DNA]</scope>
    <source>
        <strain evidence="7 9">JCM 31126</strain>
    </source>
</reference>
<dbReference type="AlphaFoldDB" id="A0AA37XL91"/>
<evidence type="ECO:0000256" key="1">
    <source>
        <dbReference type="ARBA" id="ARBA00004167"/>
    </source>
</evidence>
<accession>A0AA37XL91</accession>
<dbReference type="InterPro" id="IPR007156">
    <property type="entry name" value="MamQ_LemA"/>
</dbReference>
<keyword evidence="5 6" id="KW-0472">Membrane</keyword>
<comment type="similarity">
    <text evidence="2">Belongs to the LemA family.</text>
</comment>
<dbReference type="PANTHER" id="PTHR34478">
    <property type="entry name" value="PROTEIN LEMA"/>
    <property type="match status" value="1"/>
</dbReference>
<name>A0AA37XL91_9ENTE</name>
<dbReference type="EMBL" id="CP027783">
    <property type="protein sequence ID" value="AYW48486.1"/>
    <property type="molecule type" value="Genomic_DNA"/>
</dbReference>
<dbReference type="PANTHER" id="PTHR34478:SF2">
    <property type="entry name" value="MEMBRANE PROTEIN"/>
    <property type="match status" value="1"/>
</dbReference>
<dbReference type="GO" id="GO:0016020">
    <property type="term" value="C:membrane"/>
    <property type="evidence" value="ECO:0007669"/>
    <property type="project" value="UniProtKB-SubCell"/>
</dbReference>
<reference evidence="8 10" key="2">
    <citation type="journal article" date="2014" name="Int. J. Syst. Evol. Microbiol.">
        <title>Complete genome sequence of Corynebacterium casei LMG S-19264T (=DSM 44701T), isolated from a smear-ripened cheese.</title>
        <authorList>
            <consortium name="US DOE Joint Genome Institute (JGI-PGF)"/>
            <person name="Walter F."/>
            <person name="Albersmeier A."/>
            <person name="Kalinowski J."/>
            <person name="Ruckert C."/>
        </authorList>
    </citation>
    <scope>NUCLEOTIDE SEQUENCE [LARGE SCALE GENOMIC DNA]</scope>
    <source>
        <strain evidence="8 10">NBRC 114545</strain>
    </source>
</reference>
<evidence type="ECO:0000313" key="8">
    <source>
        <dbReference type="EMBL" id="GMA71780.1"/>
    </source>
</evidence>
<evidence type="ECO:0000256" key="2">
    <source>
        <dbReference type="ARBA" id="ARBA00008854"/>
    </source>
</evidence>
<reference evidence="7" key="3">
    <citation type="submission" date="2018-03" db="EMBL/GenBank/DDBJ databases">
        <authorList>
            <person name="Jeon C.O."/>
        </authorList>
    </citation>
    <scope>NUCLEOTIDE SEQUENCE</scope>
    <source>
        <strain evidence="7">JCM 31126</strain>
    </source>
</reference>
<dbReference type="SUPFAM" id="SSF140478">
    <property type="entry name" value="LemA-like"/>
    <property type="match status" value="1"/>
</dbReference>
<keyword evidence="3 6" id="KW-0812">Transmembrane</keyword>
<dbReference type="RefSeq" id="WP_123936288.1">
    <property type="nucleotide sequence ID" value="NZ_BSUW01000001.1"/>
</dbReference>
<reference evidence="8" key="4">
    <citation type="submission" date="2023-02" db="EMBL/GenBank/DDBJ databases">
        <authorList>
            <person name="Sun Q."/>
            <person name="Mori K."/>
        </authorList>
    </citation>
    <scope>NUCLEOTIDE SEQUENCE</scope>
    <source>
        <strain evidence="8">NBRC 114545</strain>
    </source>
</reference>
<keyword evidence="9" id="KW-1185">Reference proteome</keyword>
<feature type="transmembrane region" description="Helical" evidence="6">
    <location>
        <begin position="7"/>
        <end position="26"/>
    </location>
</feature>
<evidence type="ECO:0000256" key="3">
    <source>
        <dbReference type="ARBA" id="ARBA00022692"/>
    </source>
</evidence>
<dbReference type="Proteomes" id="UP001157039">
    <property type="component" value="Unassembled WGS sequence"/>
</dbReference>
<comment type="subcellular location">
    <subcellularLocation>
        <location evidence="1">Membrane</location>
        <topology evidence="1">Single-pass membrane protein</topology>
    </subcellularLocation>
</comment>
<evidence type="ECO:0000313" key="9">
    <source>
        <dbReference type="Proteomes" id="UP000268310"/>
    </source>
</evidence>
<dbReference type="Proteomes" id="UP000268310">
    <property type="component" value="Chromosome"/>
</dbReference>
<evidence type="ECO:0000256" key="6">
    <source>
        <dbReference type="SAM" id="Phobius"/>
    </source>
</evidence>
<gene>
    <name evidence="7" type="ORF">C7K38_08990</name>
    <name evidence="8" type="ORF">GCM10025885_08290</name>
</gene>
<evidence type="ECO:0000313" key="7">
    <source>
        <dbReference type="EMBL" id="AYW48486.1"/>
    </source>
</evidence>
<dbReference type="Pfam" id="PF04011">
    <property type="entry name" value="LemA"/>
    <property type="match status" value="1"/>
</dbReference>